<dbReference type="Proteomes" id="UP000216345">
    <property type="component" value="Unassembled WGS sequence"/>
</dbReference>
<reference evidence="2 3" key="1">
    <citation type="submission" date="2017-07" db="EMBL/GenBank/DDBJ databases">
        <title>Phylogenetic study on the rhizospheric bacterium Ochrobactrum sp. A44.</title>
        <authorList>
            <person name="Krzyzanowska D.M."/>
            <person name="Ossowicki A."/>
            <person name="Rajewska M."/>
            <person name="Maciag T."/>
            <person name="Kaczynski Z."/>
            <person name="Czerwicka M."/>
            <person name="Jafra S."/>
        </authorList>
    </citation>
    <scope>NUCLEOTIDE SEQUENCE [LARGE SCALE GENOMIC DNA]</scope>
    <source>
        <strain evidence="2 3">PR17</strain>
    </source>
</reference>
<dbReference type="RefSeq" id="WP_094574682.1">
    <property type="nucleotide sequence ID" value="NZ_JBHEEL010000012.1"/>
</dbReference>
<evidence type="ECO:0000256" key="1">
    <source>
        <dbReference type="SAM" id="Phobius"/>
    </source>
</evidence>
<gene>
    <name evidence="2" type="ORF">CEV32_3965</name>
</gene>
<evidence type="ECO:0000313" key="2">
    <source>
        <dbReference type="EMBL" id="OYR17153.1"/>
    </source>
</evidence>
<dbReference type="OrthoDB" id="8080681at2"/>
<evidence type="ECO:0000313" key="3">
    <source>
        <dbReference type="Proteomes" id="UP000216345"/>
    </source>
</evidence>
<feature type="transmembrane region" description="Helical" evidence="1">
    <location>
        <begin position="6"/>
        <end position="24"/>
    </location>
</feature>
<sequence>MLGRSFLIGIAVGIAVGIYIAPSLRTNLDLHTDERKVASLAKQSYDAIWPDDETARTELFRLSNWNYADYGRSSKVSVLRCIPIKEQTVACELSASLSWLNEPKAIEAVFEGVANDWRLVAVKSR</sequence>
<keyword evidence="1" id="KW-1133">Transmembrane helix</keyword>
<keyword evidence="1" id="KW-0472">Membrane</keyword>
<accession>A0A256FQQ2</accession>
<dbReference type="EMBL" id="NNRK01000020">
    <property type="protein sequence ID" value="OYR17153.1"/>
    <property type="molecule type" value="Genomic_DNA"/>
</dbReference>
<organism evidence="2 3">
    <name type="scientific">Brucella rhizosphaerae</name>
    <dbReference type="NCBI Taxonomy" id="571254"/>
    <lineage>
        <taxon>Bacteria</taxon>
        <taxon>Pseudomonadati</taxon>
        <taxon>Pseudomonadota</taxon>
        <taxon>Alphaproteobacteria</taxon>
        <taxon>Hyphomicrobiales</taxon>
        <taxon>Brucellaceae</taxon>
        <taxon>Brucella/Ochrobactrum group</taxon>
        <taxon>Brucella</taxon>
    </lineage>
</organism>
<proteinExistence type="predicted"/>
<comment type="caution">
    <text evidence="2">The sequence shown here is derived from an EMBL/GenBank/DDBJ whole genome shotgun (WGS) entry which is preliminary data.</text>
</comment>
<keyword evidence="3" id="KW-1185">Reference proteome</keyword>
<protein>
    <submittedName>
        <fullName evidence="2">Uncharacterized protein</fullName>
    </submittedName>
</protein>
<name>A0A256FQQ2_9HYPH</name>
<keyword evidence="1" id="KW-0812">Transmembrane</keyword>
<dbReference type="AlphaFoldDB" id="A0A256FQQ2"/>